<gene>
    <name evidence="3" type="primary">LOC108807335</name>
</gene>
<dbReference type="Proteomes" id="UP000504610">
    <property type="component" value="Chromosome 6"/>
</dbReference>
<dbReference type="PANTHER" id="PTHR31896">
    <property type="entry name" value="FAMILY REGULATORY PROTEIN, PUTATIVE (AFU_ORTHOLOGUE AFUA_3G14730)-RELATED"/>
    <property type="match status" value="1"/>
</dbReference>
<dbReference type="PANTHER" id="PTHR31896:SF43">
    <property type="entry name" value="PROTEIN ENHANCED PSEUDOMONAS SUSCEPTIBILITY 1"/>
    <property type="match status" value="1"/>
</dbReference>
<evidence type="ECO:0000313" key="3">
    <source>
        <dbReference type="RefSeq" id="XP_018435111.1"/>
    </source>
</evidence>
<dbReference type="GeneID" id="108807335"/>
<name>A0A6J0JJB3_RAPSA</name>
<dbReference type="Pfam" id="PF02458">
    <property type="entry name" value="Transferase"/>
    <property type="match status" value="1"/>
</dbReference>
<proteinExistence type="predicted"/>
<dbReference type="SUPFAM" id="SSF52777">
    <property type="entry name" value="CoA-dependent acyltransferases"/>
    <property type="match status" value="1"/>
</dbReference>
<accession>A0A6J0JJB3</accession>
<organism evidence="2 3">
    <name type="scientific">Raphanus sativus</name>
    <name type="common">Radish</name>
    <name type="synonym">Raphanus raphanistrum var. sativus</name>
    <dbReference type="NCBI Taxonomy" id="3726"/>
    <lineage>
        <taxon>Eukaryota</taxon>
        <taxon>Viridiplantae</taxon>
        <taxon>Streptophyta</taxon>
        <taxon>Embryophyta</taxon>
        <taxon>Tracheophyta</taxon>
        <taxon>Spermatophyta</taxon>
        <taxon>Magnoliopsida</taxon>
        <taxon>eudicotyledons</taxon>
        <taxon>Gunneridae</taxon>
        <taxon>Pentapetalae</taxon>
        <taxon>rosids</taxon>
        <taxon>malvids</taxon>
        <taxon>Brassicales</taxon>
        <taxon>Brassicaceae</taxon>
        <taxon>Brassiceae</taxon>
        <taxon>Raphanus</taxon>
    </lineage>
</organism>
<dbReference type="GO" id="GO:0016740">
    <property type="term" value="F:transferase activity"/>
    <property type="evidence" value="ECO:0007669"/>
    <property type="project" value="UniProtKB-KW"/>
</dbReference>
<keyword evidence="1" id="KW-0808">Transferase</keyword>
<dbReference type="AlphaFoldDB" id="A0A6J0JJB3"/>
<dbReference type="RefSeq" id="XP_018435111.1">
    <property type="nucleotide sequence ID" value="XM_018579609.2"/>
</dbReference>
<dbReference type="Gene3D" id="3.30.559.10">
    <property type="entry name" value="Chloramphenicol acetyltransferase-like domain"/>
    <property type="match status" value="2"/>
</dbReference>
<protein>
    <submittedName>
        <fullName evidence="3">Protein ENHANCED PSEUDOMONAS SUSCEPTIBILITY 1</fullName>
    </submittedName>
</protein>
<evidence type="ECO:0000256" key="1">
    <source>
        <dbReference type="ARBA" id="ARBA00022679"/>
    </source>
</evidence>
<reference evidence="3" key="2">
    <citation type="submission" date="2025-08" db="UniProtKB">
        <authorList>
            <consortium name="RefSeq"/>
        </authorList>
    </citation>
    <scope>IDENTIFICATION</scope>
    <source>
        <tissue evidence="3">Leaf</tissue>
    </source>
</reference>
<reference evidence="2" key="1">
    <citation type="journal article" date="2019" name="Database">
        <title>The radish genome database (RadishGD): an integrated information resource for radish genomics.</title>
        <authorList>
            <person name="Yu H.J."/>
            <person name="Baek S."/>
            <person name="Lee Y.J."/>
            <person name="Cho A."/>
            <person name="Mun J.H."/>
        </authorList>
    </citation>
    <scope>NUCLEOTIDE SEQUENCE [LARGE SCALE GENOMIC DNA]</scope>
    <source>
        <strain evidence="2">cv. WK10039</strain>
    </source>
</reference>
<dbReference type="InterPro" id="IPR023213">
    <property type="entry name" value="CAT-like_dom_sf"/>
</dbReference>
<dbReference type="KEGG" id="rsz:108807335"/>
<keyword evidence="2" id="KW-1185">Reference proteome</keyword>
<dbReference type="OrthoDB" id="1862401at2759"/>
<evidence type="ECO:0000313" key="2">
    <source>
        <dbReference type="Proteomes" id="UP000504610"/>
    </source>
</evidence>
<dbReference type="InterPro" id="IPR051283">
    <property type="entry name" value="Sec_Metabolite_Acyltrans"/>
</dbReference>
<sequence length="443" mass="48954">MEEDLVVISRSIVIPRNAKKSTSFNKKKIHLLPWDLARLRFGYLQRGLLYSKPYPKIDTLLSKLQTSLSLALDRFHPLAGRLVKVHNNDDTDTVSFHINPDGSGVEFVHAAARNIEVSDILRLSSSSSFVPSAFTSFFPATGVKNCDGVSRSLLMVQVTEMKDGIFIGFGYNSTVADGESIWRFLNSWSEICSKGGGGLGSEARLQLKGCVFDEIDYPIRIPDPEAKAVSYAGSTGLQELMFHVTKENVLRLEAKANDEKVSSFQAVLGHVWCSLAKHGGMSREEETHCRLPIDMRRRLSPPLGEECFGNVSQTGIARVTVGELMEHGVGWAAGKIDEMERSQTYENARAFAERWVGDVKIPVSVGGRDLVVTSSHRFDVYGNDFGWGKPVAARAGPPYVNGRLVVFQGVEEGSLDFQACLLPQVMEKLSDDVEFKEYVSIVL</sequence>